<comment type="caution">
    <text evidence="2">The sequence shown here is derived from an EMBL/GenBank/DDBJ whole genome shotgun (WGS) entry which is preliminary data.</text>
</comment>
<evidence type="ECO:0000256" key="1">
    <source>
        <dbReference type="SAM" id="SignalP"/>
    </source>
</evidence>
<gene>
    <name evidence="2" type="ORF">GCM10011578_088530</name>
</gene>
<keyword evidence="3" id="KW-1185">Reference proteome</keyword>
<dbReference type="Proteomes" id="UP000653411">
    <property type="component" value="Unassembled WGS sequence"/>
</dbReference>
<dbReference type="AlphaFoldDB" id="A0A917XMB4"/>
<reference evidence="2" key="2">
    <citation type="submission" date="2020-09" db="EMBL/GenBank/DDBJ databases">
        <authorList>
            <person name="Sun Q."/>
            <person name="Zhou Y."/>
        </authorList>
    </citation>
    <scope>NUCLEOTIDE SEQUENCE</scope>
    <source>
        <strain evidence="2">CGMCC 4.7110</strain>
    </source>
</reference>
<proteinExistence type="predicted"/>
<dbReference type="RefSeq" id="WP_229713728.1">
    <property type="nucleotide sequence ID" value="NZ_BMML01000033.1"/>
</dbReference>
<organism evidence="2 3">
    <name type="scientific">Streptomyces fuscichromogenes</name>
    <dbReference type="NCBI Taxonomy" id="1324013"/>
    <lineage>
        <taxon>Bacteria</taxon>
        <taxon>Bacillati</taxon>
        <taxon>Actinomycetota</taxon>
        <taxon>Actinomycetes</taxon>
        <taxon>Kitasatosporales</taxon>
        <taxon>Streptomycetaceae</taxon>
        <taxon>Streptomyces</taxon>
    </lineage>
</organism>
<evidence type="ECO:0000313" key="3">
    <source>
        <dbReference type="Proteomes" id="UP000653411"/>
    </source>
</evidence>
<accession>A0A917XMB4</accession>
<sequence>MAVLFAGALVPSAAAAAAAGERAAGAARECTSLWRAVERVPVRRPAWNEGPIATSLSPVDHYLRRGQVVRSCTVAVARTEGGPAYRACGGEGNTYRIVPGGQVPQACLRRV</sequence>
<evidence type="ECO:0000313" key="2">
    <source>
        <dbReference type="EMBL" id="GGN40860.1"/>
    </source>
</evidence>
<name>A0A917XMB4_9ACTN</name>
<dbReference type="EMBL" id="BMML01000033">
    <property type="protein sequence ID" value="GGN40860.1"/>
    <property type="molecule type" value="Genomic_DNA"/>
</dbReference>
<protein>
    <submittedName>
        <fullName evidence="2">Uncharacterized protein</fullName>
    </submittedName>
</protein>
<feature type="signal peptide" evidence="1">
    <location>
        <begin position="1"/>
        <end position="16"/>
    </location>
</feature>
<feature type="chain" id="PRO_5038798830" evidence="1">
    <location>
        <begin position="17"/>
        <end position="111"/>
    </location>
</feature>
<reference evidence="2" key="1">
    <citation type="journal article" date="2014" name="Int. J. Syst. Evol. Microbiol.">
        <title>Complete genome sequence of Corynebacterium casei LMG S-19264T (=DSM 44701T), isolated from a smear-ripened cheese.</title>
        <authorList>
            <consortium name="US DOE Joint Genome Institute (JGI-PGF)"/>
            <person name="Walter F."/>
            <person name="Albersmeier A."/>
            <person name="Kalinowski J."/>
            <person name="Ruckert C."/>
        </authorList>
    </citation>
    <scope>NUCLEOTIDE SEQUENCE</scope>
    <source>
        <strain evidence="2">CGMCC 4.7110</strain>
    </source>
</reference>
<keyword evidence="1" id="KW-0732">Signal</keyword>